<dbReference type="OrthoDB" id="9797755at2"/>
<feature type="chain" id="PRO_5012669592" description="Esterase/lipase superfamily enzyme" evidence="1">
    <location>
        <begin position="26"/>
        <end position="581"/>
    </location>
</feature>
<dbReference type="Gene3D" id="3.40.50.1820">
    <property type="entry name" value="alpha/beta hydrolase"/>
    <property type="match status" value="1"/>
</dbReference>
<organism evidence="2 3">
    <name type="scientific">Pelagimonas phthalicica</name>
    <dbReference type="NCBI Taxonomy" id="1037362"/>
    <lineage>
        <taxon>Bacteria</taxon>
        <taxon>Pseudomonadati</taxon>
        <taxon>Pseudomonadota</taxon>
        <taxon>Alphaproteobacteria</taxon>
        <taxon>Rhodobacterales</taxon>
        <taxon>Roseobacteraceae</taxon>
        <taxon>Pelagimonas</taxon>
    </lineage>
</organism>
<proteinExistence type="predicted"/>
<dbReference type="Pfam" id="PF05990">
    <property type="entry name" value="DUF900"/>
    <property type="match status" value="1"/>
</dbReference>
<keyword evidence="3" id="KW-1185">Reference proteome</keyword>
<dbReference type="PANTHER" id="PTHR36513:SF1">
    <property type="entry name" value="TRANSMEMBRANE PROTEIN"/>
    <property type="match status" value="1"/>
</dbReference>
<keyword evidence="1" id="KW-0732">Signal</keyword>
<evidence type="ECO:0000313" key="2">
    <source>
        <dbReference type="EMBL" id="SMX29934.1"/>
    </source>
</evidence>
<dbReference type="InterPro" id="IPR029058">
    <property type="entry name" value="AB_hydrolase_fold"/>
</dbReference>
<evidence type="ECO:0008006" key="4">
    <source>
        <dbReference type="Google" id="ProtNLM"/>
    </source>
</evidence>
<protein>
    <recommendedName>
        <fullName evidence="4">Esterase/lipase superfamily enzyme</fullName>
    </recommendedName>
</protein>
<evidence type="ECO:0000256" key="1">
    <source>
        <dbReference type="SAM" id="SignalP"/>
    </source>
</evidence>
<sequence length="581" mass="63987">MKMRLWPFVAAIAMLSYALPAQVKAQDITRVVTIDGLAQVDPLRALREADIALRDPRVLGTPPDMRILLDLLQLRAELLEQIGQIRAAGDAWTAVGRTRAFARATVQLDPVPAFELAADLYEQDNALDQARRAIESAIEAEAETGREGDELARLYASLARLAKLAGDDKAADLAEAVNESLVAPAFETKDNDPKNGFRVVDVYYATDRARTGSKKPREFYSGQRGDHLELGVATVTIPDNHVSGRVERPSVWRLEFSPSPSKHVLLKSVEPVDPNSFFARLQGEFSGAPERDLFVYIHGFNHSFEYAAQRAAQITYDMGHASVPVLFSWPSRDRTAAYFADAAVVRLSGRRLAVFLDDLVERSGAQTIHVLAHSMGSRALSDALEIMALRRNAQPGDAPVFGQLMFAAPDIDTDLFATMADVFKPLAKRMTLYASSTDWALVSSHKLHGTTPRAGLGGEFLMASNGFDSIDMTAMGEDMLAHNYFSNDSSALADMATLFWRDAAPISRCGLQARSDLGARTWSYRPGQCPSNDLISVFSNLKHKNIREAEEARKLVVELVPDQGRIEFILSLIERILNGNR</sequence>
<name>A0A238JI99_9RHOB</name>
<dbReference type="InterPro" id="IPR010297">
    <property type="entry name" value="DUF900_hydrolase"/>
</dbReference>
<evidence type="ECO:0000313" key="3">
    <source>
        <dbReference type="Proteomes" id="UP000225972"/>
    </source>
</evidence>
<dbReference type="EMBL" id="FXXP01000003">
    <property type="protein sequence ID" value="SMX29934.1"/>
    <property type="molecule type" value="Genomic_DNA"/>
</dbReference>
<gene>
    <name evidence="2" type="ORF">TRP8649_04074</name>
</gene>
<reference evidence="3" key="1">
    <citation type="submission" date="2017-05" db="EMBL/GenBank/DDBJ databases">
        <authorList>
            <person name="Rodrigo-Torres L."/>
            <person name="Arahal R. D."/>
            <person name="Lucena T."/>
        </authorList>
    </citation>
    <scope>NUCLEOTIDE SEQUENCE [LARGE SCALE GENOMIC DNA]</scope>
    <source>
        <strain evidence="3">CECT 8649</strain>
    </source>
</reference>
<dbReference type="PANTHER" id="PTHR36513">
    <property type="entry name" value="ABC TRANSMEMBRANE TYPE-1 DOMAIN-CONTAINING PROTEIN"/>
    <property type="match status" value="1"/>
</dbReference>
<feature type="signal peptide" evidence="1">
    <location>
        <begin position="1"/>
        <end position="25"/>
    </location>
</feature>
<dbReference type="SUPFAM" id="SSF53474">
    <property type="entry name" value="alpha/beta-Hydrolases"/>
    <property type="match status" value="1"/>
</dbReference>
<accession>A0A238JI99</accession>
<dbReference type="RefSeq" id="WP_099248598.1">
    <property type="nucleotide sequence ID" value="NZ_FXXP01000003.1"/>
</dbReference>
<dbReference type="AlphaFoldDB" id="A0A238JI99"/>
<dbReference type="Proteomes" id="UP000225972">
    <property type="component" value="Unassembled WGS sequence"/>
</dbReference>